<comment type="caution">
    <text evidence="1">The sequence shown here is derived from an EMBL/GenBank/DDBJ whole genome shotgun (WGS) entry which is preliminary data.</text>
</comment>
<evidence type="ECO:0000313" key="2">
    <source>
        <dbReference type="Proteomes" id="UP000629098"/>
    </source>
</evidence>
<dbReference type="AlphaFoldDB" id="A0A8J6XKN6"/>
<evidence type="ECO:0000313" key="1">
    <source>
        <dbReference type="EMBL" id="MBD2773329.1"/>
    </source>
</evidence>
<dbReference type="Proteomes" id="UP000629098">
    <property type="component" value="Unassembled WGS sequence"/>
</dbReference>
<proteinExistence type="predicted"/>
<dbReference type="RefSeq" id="WP_190828979.1">
    <property type="nucleotide sequence ID" value="NZ_CAWPPI010000052.1"/>
</dbReference>
<accession>A0A8J6XKN6</accession>
<gene>
    <name evidence="1" type="ORF">ICL16_14925</name>
</gene>
<dbReference type="EMBL" id="JACXAE010000052">
    <property type="protein sequence ID" value="MBD2773329.1"/>
    <property type="molecule type" value="Genomic_DNA"/>
</dbReference>
<organism evidence="1 2">
    <name type="scientific">Iningainema tapete BLCC-T55</name>
    <dbReference type="NCBI Taxonomy" id="2748662"/>
    <lineage>
        <taxon>Bacteria</taxon>
        <taxon>Bacillati</taxon>
        <taxon>Cyanobacteriota</taxon>
        <taxon>Cyanophyceae</taxon>
        <taxon>Nostocales</taxon>
        <taxon>Scytonemataceae</taxon>
        <taxon>Iningainema tapete</taxon>
    </lineage>
</organism>
<sequence length="79" mass="9234">MSQLIEEMSEMWGQQFQELNHLERLWMIQQIANNLCESSDGDDVVCYQVEDALLRINELNTRDKLNLIQALINQVINPS</sequence>
<reference evidence="1" key="1">
    <citation type="submission" date="2020-09" db="EMBL/GenBank/DDBJ databases">
        <title>Iningainema tapete sp. nov. (Scytonemataceae, Cyanobacteria) from greenhouses in central Florida (USA) produces two types of nodularin with biosynthetic potential for microcystin-LR and anabaenopeptins.</title>
        <authorList>
            <person name="Berthold D.E."/>
            <person name="Lefler F.W."/>
            <person name="Huang I.-S."/>
            <person name="Abdulla H."/>
            <person name="Zimba P.V."/>
            <person name="Laughinghouse H.D. IV."/>
        </authorList>
    </citation>
    <scope>NUCLEOTIDE SEQUENCE</scope>
    <source>
        <strain evidence="1">BLCCT55</strain>
    </source>
</reference>
<protein>
    <submittedName>
        <fullName evidence="1">Uncharacterized protein</fullName>
    </submittedName>
</protein>
<name>A0A8J6XKN6_9CYAN</name>
<keyword evidence="2" id="KW-1185">Reference proteome</keyword>